<protein>
    <submittedName>
        <fullName evidence="1">Uncharacterized protein</fullName>
    </submittedName>
</protein>
<gene>
    <name evidence="1" type="ORF">A3B35_02605</name>
</gene>
<dbReference type="AlphaFoldDB" id="A0A1F6EW01"/>
<dbReference type="Proteomes" id="UP000177215">
    <property type="component" value="Unassembled WGS sequence"/>
</dbReference>
<dbReference type="STRING" id="1798515.A3B35_02605"/>
<organism evidence="1 2">
    <name type="scientific">Candidatus Kaiserbacteria bacterium RIFCSPLOWO2_01_FULL_54_24</name>
    <dbReference type="NCBI Taxonomy" id="1798515"/>
    <lineage>
        <taxon>Bacteria</taxon>
        <taxon>Candidatus Kaiseribacteriota</taxon>
    </lineage>
</organism>
<name>A0A1F6EW01_9BACT</name>
<dbReference type="EMBL" id="MFMC01000011">
    <property type="protein sequence ID" value="OGG77682.1"/>
    <property type="molecule type" value="Genomic_DNA"/>
</dbReference>
<accession>A0A1F6EW01</accession>
<evidence type="ECO:0000313" key="1">
    <source>
        <dbReference type="EMBL" id="OGG77682.1"/>
    </source>
</evidence>
<proteinExistence type="predicted"/>
<reference evidence="1 2" key="1">
    <citation type="journal article" date="2016" name="Nat. Commun.">
        <title>Thousands of microbial genomes shed light on interconnected biogeochemical processes in an aquifer system.</title>
        <authorList>
            <person name="Anantharaman K."/>
            <person name="Brown C.T."/>
            <person name="Hug L.A."/>
            <person name="Sharon I."/>
            <person name="Castelle C.J."/>
            <person name="Probst A.J."/>
            <person name="Thomas B.C."/>
            <person name="Singh A."/>
            <person name="Wilkins M.J."/>
            <person name="Karaoz U."/>
            <person name="Brodie E.L."/>
            <person name="Williams K.H."/>
            <person name="Hubbard S.S."/>
            <person name="Banfield J.F."/>
        </authorList>
    </citation>
    <scope>NUCLEOTIDE SEQUENCE [LARGE SCALE GENOMIC DNA]</scope>
</reference>
<evidence type="ECO:0000313" key="2">
    <source>
        <dbReference type="Proteomes" id="UP000177215"/>
    </source>
</evidence>
<comment type="caution">
    <text evidence="1">The sequence shown here is derived from an EMBL/GenBank/DDBJ whole genome shotgun (WGS) entry which is preliminary data.</text>
</comment>
<sequence>MALRDVLKATTFKDATLNLGFRIHGMEWDSDKILKCAAAIKKLIDLAPNQASNTDKRTMGAVDAAVRRFYPNHARWDDPQLRALLQGQAELLEKCAGVDAVSIPELETAFRFCEEMWIALAALDMQNHRRSR</sequence>